<organism evidence="2 3">
    <name type="scientific">Aspergillus versicolor CBS 583.65</name>
    <dbReference type="NCBI Taxonomy" id="1036611"/>
    <lineage>
        <taxon>Eukaryota</taxon>
        <taxon>Fungi</taxon>
        <taxon>Dikarya</taxon>
        <taxon>Ascomycota</taxon>
        <taxon>Pezizomycotina</taxon>
        <taxon>Eurotiomycetes</taxon>
        <taxon>Eurotiomycetidae</taxon>
        <taxon>Eurotiales</taxon>
        <taxon>Aspergillaceae</taxon>
        <taxon>Aspergillus</taxon>
        <taxon>Aspergillus subgen. Nidulantes</taxon>
    </lineage>
</organism>
<keyword evidence="3" id="KW-1185">Reference proteome</keyword>
<evidence type="ECO:0000313" key="2">
    <source>
        <dbReference type="EMBL" id="OJI99215.1"/>
    </source>
</evidence>
<dbReference type="InterPro" id="IPR005146">
    <property type="entry name" value="B3/B4_tRNA-bd"/>
</dbReference>
<dbReference type="SMART" id="SM00873">
    <property type="entry name" value="B3_4"/>
    <property type="match status" value="1"/>
</dbReference>
<proteinExistence type="predicted"/>
<dbReference type="EMBL" id="KV878126">
    <property type="protein sequence ID" value="OJI99215.1"/>
    <property type="molecule type" value="Genomic_DNA"/>
</dbReference>
<dbReference type="GO" id="GO:0003723">
    <property type="term" value="F:RNA binding"/>
    <property type="evidence" value="ECO:0007669"/>
    <property type="project" value="InterPro"/>
</dbReference>
<protein>
    <recommendedName>
        <fullName evidence="1">B3/B4 tRNA-binding domain-containing protein</fullName>
    </recommendedName>
</protein>
<dbReference type="Proteomes" id="UP000184073">
    <property type="component" value="Unassembled WGS sequence"/>
</dbReference>
<dbReference type="PANTHER" id="PTHR39209">
    <property type="match status" value="1"/>
</dbReference>
<dbReference type="GeneID" id="63727266"/>
<dbReference type="VEuPathDB" id="FungiDB:ASPVEDRAFT_38681"/>
<dbReference type="Gene3D" id="3.50.40.10">
    <property type="entry name" value="Phenylalanyl-trna Synthetase, Chain B, domain 3"/>
    <property type="match status" value="1"/>
</dbReference>
<accession>A0A1L9PCN3</accession>
<gene>
    <name evidence="2" type="ORF">ASPVEDRAFT_38681</name>
</gene>
<feature type="domain" description="B3/B4 tRNA-binding" evidence="1">
    <location>
        <begin position="71"/>
        <end position="234"/>
    </location>
</feature>
<sequence>MATESAQILKAARIAPEIFQLRPDYRALLLVVDGIPPGPSDTASETLLREAENHVRELLTQHPIPDFPHIAAWREAYKSFGTKPNKTRNSLEALSRRVVTAGAGAGGAGGLPRVNRLTDIYNAISVKHQIPLGGEDLDKYEGAPFLIRAAGDEPFQTFSGGEPQTECAAPGEPIWCDGKGVTCRRWNWRQGPRTALTDDSRRVLFILDALEPLGDDRLVKAAEELAAALKGLSTEVQAEYRILGASGLGDEVKL</sequence>
<name>A0A1L9PCN3_ASPVE</name>
<dbReference type="GO" id="GO:0004826">
    <property type="term" value="F:phenylalanine-tRNA ligase activity"/>
    <property type="evidence" value="ECO:0007669"/>
    <property type="project" value="InterPro"/>
</dbReference>
<dbReference type="SUPFAM" id="SSF56037">
    <property type="entry name" value="PheT/TilS domain"/>
    <property type="match status" value="1"/>
</dbReference>
<dbReference type="Pfam" id="PF03483">
    <property type="entry name" value="B3_4"/>
    <property type="match status" value="1"/>
</dbReference>
<dbReference type="RefSeq" id="XP_040664978.1">
    <property type="nucleotide sequence ID" value="XM_040811755.1"/>
</dbReference>
<dbReference type="PANTHER" id="PTHR39209:SF2">
    <property type="entry name" value="CYTOPLASMIC PROTEIN"/>
    <property type="match status" value="1"/>
</dbReference>
<evidence type="ECO:0000259" key="1">
    <source>
        <dbReference type="SMART" id="SM00873"/>
    </source>
</evidence>
<dbReference type="AlphaFoldDB" id="A0A1L9PCN3"/>
<evidence type="ECO:0000313" key="3">
    <source>
        <dbReference type="Proteomes" id="UP000184073"/>
    </source>
</evidence>
<dbReference type="InterPro" id="IPR020825">
    <property type="entry name" value="Phe-tRNA_synthase-like_B3/B4"/>
</dbReference>
<dbReference type="OrthoDB" id="5587917at2759"/>
<reference evidence="3" key="1">
    <citation type="journal article" date="2017" name="Genome Biol.">
        <title>Comparative genomics reveals high biological diversity and specific adaptations in the industrially and medically important fungal genus Aspergillus.</title>
        <authorList>
            <person name="de Vries R.P."/>
            <person name="Riley R."/>
            <person name="Wiebenga A."/>
            <person name="Aguilar-Osorio G."/>
            <person name="Amillis S."/>
            <person name="Uchima C.A."/>
            <person name="Anderluh G."/>
            <person name="Asadollahi M."/>
            <person name="Askin M."/>
            <person name="Barry K."/>
            <person name="Battaglia E."/>
            <person name="Bayram O."/>
            <person name="Benocci T."/>
            <person name="Braus-Stromeyer S.A."/>
            <person name="Caldana C."/>
            <person name="Canovas D."/>
            <person name="Cerqueira G.C."/>
            <person name="Chen F."/>
            <person name="Chen W."/>
            <person name="Choi C."/>
            <person name="Clum A."/>
            <person name="Dos Santos R.A."/>
            <person name="Damasio A.R."/>
            <person name="Diallinas G."/>
            <person name="Emri T."/>
            <person name="Fekete E."/>
            <person name="Flipphi M."/>
            <person name="Freyberg S."/>
            <person name="Gallo A."/>
            <person name="Gournas C."/>
            <person name="Habgood R."/>
            <person name="Hainaut M."/>
            <person name="Harispe M.L."/>
            <person name="Henrissat B."/>
            <person name="Hilden K.S."/>
            <person name="Hope R."/>
            <person name="Hossain A."/>
            <person name="Karabika E."/>
            <person name="Karaffa L."/>
            <person name="Karanyi Z."/>
            <person name="Krasevec N."/>
            <person name="Kuo A."/>
            <person name="Kusch H."/>
            <person name="LaButti K."/>
            <person name="Lagendijk E.L."/>
            <person name="Lapidus A."/>
            <person name="Levasseur A."/>
            <person name="Lindquist E."/>
            <person name="Lipzen A."/>
            <person name="Logrieco A.F."/>
            <person name="MacCabe A."/>
            <person name="Maekelae M.R."/>
            <person name="Malavazi I."/>
            <person name="Melin P."/>
            <person name="Meyer V."/>
            <person name="Mielnichuk N."/>
            <person name="Miskei M."/>
            <person name="Molnar A.P."/>
            <person name="Mule G."/>
            <person name="Ngan C.Y."/>
            <person name="Orejas M."/>
            <person name="Orosz E."/>
            <person name="Ouedraogo J.P."/>
            <person name="Overkamp K.M."/>
            <person name="Park H.-S."/>
            <person name="Perrone G."/>
            <person name="Piumi F."/>
            <person name="Punt P.J."/>
            <person name="Ram A.F."/>
            <person name="Ramon A."/>
            <person name="Rauscher S."/>
            <person name="Record E."/>
            <person name="Riano-Pachon D.M."/>
            <person name="Robert V."/>
            <person name="Roehrig J."/>
            <person name="Ruller R."/>
            <person name="Salamov A."/>
            <person name="Salih N.S."/>
            <person name="Samson R.A."/>
            <person name="Sandor E."/>
            <person name="Sanguinetti M."/>
            <person name="Schuetze T."/>
            <person name="Sepcic K."/>
            <person name="Shelest E."/>
            <person name="Sherlock G."/>
            <person name="Sophianopoulou V."/>
            <person name="Squina F.M."/>
            <person name="Sun H."/>
            <person name="Susca A."/>
            <person name="Todd R.B."/>
            <person name="Tsang A."/>
            <person name="Unkles S.E."/>
            <person name="van de Wiele N."/>
            <person name="van Rossen-Uffink D."/>
            <person name="Oliveira J.V."/>
            <person name="Vesth T.C."/>
            <person name="Visser J."/>
            <person name="Yu J.-H."/>
            <person name="Zhou M."/>
            <person name="Andersen M.R."/>
            <person name="Archer D.B."/>
            <person name="Baker S.E."/>
            <person name="Benoit I."/>
            <person name="Brakhage A.A."/>
            <person name="Braus G.H."/>
            <person name="Fischer R."/>
            <person name="Frisvad J.C."/>
            <person name="Goldman G.H."/>
            <person name="Houbraken J."/>
            <person name="Oakley B."/>
            <person name="Pocsi I."/>
            <person name="Scazzocchio C."/>
            <person name="Seiboth B."/>
            <person name="vanKuyk P.A."/>
            <person name="Wortman J."/>
            <person name="Dyer P.S."/>
            <person name="Grigoriev I.V."/>
        </authorList>
    </citation>
    <scope>NUCLEOTIDE SEQUENCE [LARGE SCALE GENOMIC DNA]</scope>
    <source>
        <strain evidence="3">CBS 583.65</strain>
    </source>
</reference>